<gene>
    <name evidence="4" type="ORF">O3P69_010591</name>
</gene>
<feature type="compositionally biased region" description="Polar residues" evidence="1">
    <location>
        <begin position="210"/>
        <end position="219"/>
    </location>
</feature>
<evidence type="ECO:0000256" key="1">
    <source>
        <dbReference type="SAM" id="MobiDB-lite"/>
    </source>
</evidence>
<proteinExistence type="predicted"/>
<dbReference type="InterPro" id="IPR058599">
    <property type="entry name" value="PHAT_Smg/ZCCHC2-like"/>
</dbReference>
<accession>A0AAW0TH57</accession>
<evidence type="ECO:0008006" key="6">
    <source>
        <dbReference type="Google" id="ProtNLM"/>
    </source>
</evidence>
<dbReference type="InterPro" id="IPR057327">
    <property type="entry name" value="Vts1_dom"/>
</dbReference>
<dbReference type="PANTHER" id="PTHR16195:SF16">
    <property type="entry name" value="ZINC FINGER CCHC DOMAIN-CONTAINING PROTEIN 14"/>
    <property type="match status" value="1"/>
</dbReference>
<reference evidence="4 5" key="1">
    <citation type="submission" date="2023-03" db="EMBL/GenBank/DDBJ databases">
        <title>High-quality genome of Scylla paramamosain provides insights in environmental adaptation.</title>
        <authorList>
            <person name="Zhang L."/>
        </authorList>
    </citation>
    <scope>NUCLEOTIDE SEQUENCE [LARGE SCALE GENOMIC DNA]</scope>
    <source>
        <strain evidence="4">LZ_2023a</strain>
        <tissue evidence="4">Muscle</tissue>
    </source>
</reference>
<feature type="region of interest" description="Disordered" evidence="1">
    <location>
        <begin position="210"/>
        <end position="252"/>
    </location>
</feature>
<keyword evidence="5" id="KW-1185">Reference proteome</keyword>
<feature type="compositionally biased region" description="Polar residues" evidence="1">
    <location>
        <begin position="452"/>
        <end position="487"/>
    </location>
</feature>
<feature type="region of interest" description="Disordered" evidence="1">
    <location>
        <begin position="301"/>
        <end position="490"/>
    </location>
</feature>
<protein>
    <recommendedName>
        <fullName evidence="6">Zinc finger CCHC domain-containing protein 2</fullName>
    </recommendedName>
</protein>
<feature type="compositionally biased region" description="Low complexity" evidence="1">
    <location>
        <begin position="329"/>
        <end position="393"/>
    </location>
</feature>
<dbReference type="InterPro" id="IPR042344">
    <property type="entry name" value="ZCCHC14"/>
</dbReference>
<feature type="domain" description="SMAUG/ZCCHC2-like PHAT" evidence="3">
    <location>
        <begin position="53"/>
        <end position="149"/>
    </location>
</feature>
<organism evidence="4 5">
    <name type="scientific">Scylla paramamosain</name>
    <name type="common">Mud crab</name>
    <dbReference type="NCBI Taxonomy" id="85552"/>
    <lineage>
        <taxon>Eukaryota</taxon>
        <taxon>Metazoa</taxon>
        <taxon>Ecdysozoa</taxon>
        <taxon>Arthropoda</taxon>
        <taxon>Crustacea</taxon>
        <taxon>Multicrustacea</taxon>
        <taxon>Malacostraca</taxon>
        <taxon>Eumalacostraca</taxon>
        <taxon>Eucarida</taxon>
        <taxon>Decapoda</taxon>
        <taxon>Pleocyemata</taxon>
        <taxon>Brachyura</taxon>
        <taxon>Eubrachyura</taxon>
        <taxon>Portunoidea</taxon>
        <taxon>Portunidae</taxon>
        <taxon>Portuninae</taxon>
        <taxon>Scylla</taxon>
    </lineage>
</organism>
<feature type="compositionally biased region" description="Low complexity" evidence="1">
    <location>
        <begin position="308"/>
        <end position="317"/>
    </location>
</feature>
<dbReference type="Pfam" id="PF26034">
    <property type="entry name" value="PHAT_SMAUG"/>
    <property type="match status" value="1"/>
</dbReference>
<dbReference type="PANTHER" id="PTHR16195">
    <property type="entry name" value="ZINC FINGER CCHC DOMAIN CONTAINING PROTEIN"/>
    <property type="match status" value="1"/>
</dbReference>
<name>A0AAW0TH57_SCYPA</name>
<dbReference type="EMBL" id="JARAKH010000031">
    <property type="protein sequence ID" value="KAK8385941.1"/>
    <property type="molecule type" value="Genomic_DNA"/>
</dbReference>
<feature type="compositionally biased region" description="Polar residues" evidence="1">
    <location>
        <begin position="239"/>
        <end position="252"/>
    </location>
</feature>
<dbReference type="AlphaFoldDB" id="A0AAW0TH57"/>
<evidence type="ECO:0000259" key="2">
    <source>
        <dbReference type="Pfam" id="PF25479"/>
    </source>
</evidence>
<evidence type="ECO:0000259" key="3">
    <source>
        <dbReference type="Pfam" id="PF26034"/>
    </source>
</evidence>
<comment type="caution">
    <text evidence="4">The sequence shown here is derived from an EMBL/GenBank/DDBJ whole genome shotgun (WGS) entry which is preliminary data.</text>
</comment>
<feature type="domain" description="RNA-binding protein vts1-like alpha-helical" evidence="2">
    <location>
        <begin position="4"/>
        <end position="48"/>
    </location>
</feature>
<dbReference type="Pfam" id="PF25479">
    <property type="entry name" value="Vts1"/>
    <property type="match status" value="1"/>
</dbReference>
<evidence type="ECO:0000313" key="5">
    <source>
        <dbReference type="Proteomes" id="UP001487740"/>
    </source>
</evidence>
<evidence type="ECO:0000313" key="4">
    <source>
        <dbReference type="EMBL" id="KAK8385941.1"/>
    </source>
</evidence>
<sequence>MVCKDEVWLWFRDNEPHRRLELVCGLLNMCLPMELRFISTCVEDLGKRDFHDLREAEYKANNTQEIKRLSNLLDERTRSNLIVYIALLSGRNHTCSTLLYQSLVEAQQDPPLTDVNHIKEMLLVYTMVLHHPAFTFEQKRVIAELHERATRLEAQLSQHQELDAHMLEAFPGCAAAPEGCDSGLSVGTEPEGDTLLEGCTLLPTPSSQLQYHQHTQGLQKSVGGLGTSQTSPEGAGSQDACSSGSGESSELYNDGVTVSTRIIYNSIFEQQRLVALTPSYPYSHGNIHYYQYPPVVGSVAGCTQDGKGSNSEGSSSEEGPHHGVVQNGPPTSSSPLSSPQSSPYVSPLQSLSPSRASSPMSRPTTTTTTTTTTTAASFPPTVTASTTGPTTNPGLATHSSPRSGHKSPVGITQGSMTHGGTHVGLGHRGKPPSSGVRSQRQSDRSASRSRLPTGSSGDSETALGTLTPQNSPTSMRGTPSQPTQRQQPWEERLTVVRESSHHHHHIAYLHLTQLCSACSLQQQKCHKTKQSESMSVIKCNHGLQDFLGS</sequence>
<dbReference type="Proteomes" id="UP001487740">
    <property type="component" value="Unassembled WGS sequence"/>
</dbReference>